<feature type="domain" description="DUF547" evidence="2">
    <location>
        <begin position="63"/>
        <end position="186"/>
    </location>
</feature>
<keyword evidence="1" id="KW-0732">Signal</keyword>
<comment type="caution">
    <text evidence="3">The sequence shown here is derived from an EMBL/GenBank/DDBJ whole genome shotgun (WGS) entry which is preliminary data.</text>
</comment>
<evidence type="ECO:0000313" key="3">
    <source>
        <dbReference type="EMBL" id="KAB1065185.1"/>
    </source>
</evidence>
<dbReference type="OrthoDB" id="526867at2"/>
<proteinExistence type="predicted"/>
<dbReference type="PANTHER" id="PTHR46361:SF3">
    <property type="entry name" value="ELECTRON CARRIER_ PROTEIN DISULFIDE OXIDOREDUCTASE"/>
    <property type="match status" value="1"/>
</dbReference>
<sequence length="251" mass="29388">MKAIKLFAIVLILSPLNVFSETNALTLSQDLFLAYFNGDEYADFKSQIESYDYEKLKKELDTPQKKKAFWINIYNSYTQIGLNKYESLYLEKKNKFFRKDFITVAGKEFDLDDIEHGILRDSRAKWAMGYIKNPFARKTIKELRVDSVDKRIHFALNCGAASCPPVTYFEADKLDSELDEAMNDFLTKTSEYDKKEDVLKVNRIFKWYRGDFGSKDGIIKLHKKLDLIPSNASPKVEFKEYNWNLQKQANR</sequence>
<keyword evidence="4" id="KW-1185">Reference proteome</keyword>
<dbReference type="PANTHER" id="PTHR46361">
    <property type="entry name" value="ELECTRON CARRIER/ PROTEIN DISULFIDE OXIDOREDUCTASE"/>
    <property type="match status" value="1"/>
</dbReference>
<dbReference type="EMBL" id="WACR01000003">
    <property type="protein sequence ID" value="KAB1065185.1"/>
    <property type="molecule type" value="Genomic_DNA"/>
</dbReference>
<evidence type="ECO:0000256" key="1">
    <source>
        <dbReference type="SAM" id="SignalP"/>
    </source>
</evidence>
<dbReference type="Proteomes" id="UP000435357">
    <property type="component" value="Unassembled WGS sequence"/>
</dbReference>
<dbReference type="RefSeq" id="WP_151166848.1">
    <property type="nucleotide sequence ID" value="NZ_WACR01000003.1"/>
</dbReference>
<accession>A0A6N6M8J4</accession>
<reference evidence="3 4" key="1">
    <citation type="submission" date="2019-09" db="EMBL/GenBank/DDBJ databases">
        <title>Genomes of Cryomorphaceae.</title>
        <authorList>
            <person name="Bowman J.P."/>
        </authorList>
    </citation>
    <scope>NUCLEOTIDE SEQUENCE [LARGE SCALE GENOMIC DNA]</scope>
    <source>
        <strain evidence="3 4">KCTC 52047</strain>
    </source>
</reference>
<dbReference type="InterPro" id="IPR006869">
    <property type="entry name" value="DUF547"/>
</dbReference>
<evidence type="ECO:0000259" key="2">
    <source>
        <dbReference type="Pfam" id="PF04784"/>
    </source>
</evidence>
<protein>
    <submittedName>
        <fullName evidence="3">DUF547 domain-containing protein</fullName>
    </submittedName>
</protein>
<dbReference type="AlphaFoldDB" id="A0A6N6M8J4"/>
<name>A0A6N6M8J4_9FLAO</name>
<feature type="chain" id="PRO_5026945063" evidence="1">
    <location>
        <begin position="21"/>
        <end position="251"/>
    </location>
</feature>
<gene>
    <name evidence="3" type="ORF">F3059_04320</name>
</gene>
<dbReference type="Pfam" id="PF04784">
    <property type="entry name" value="DUF547"/>
    <property type="match status" value="1"/>
</dbReference>
<evidence type="ECO:0000313" key="4">
    <source>
        <dbReference type="Proteomes" id="UP000435357"/>
    </source>
</evidence>
<feature type="signal peptide" evidence="1">
    <location>
        <begin position="1"/>
        <end position="20"/>
    </location>
</feature>
<organism evidence="3 4">
    <name type="scientific">Salibacter halophilus</name>
    <dbReference type="NCBI Taxonomy" id="1803916"/>
    <lineage>
        <taxon>Bacteria</taxon>
        <taxon>Pseudomonadati</taxon>
        <taxon>Bacteroidota</taxon>
        <taxon>Flavobacteriia</taxon>
        <taxon>Flavobacteriales</taxon>
        <taxon>Salibacteraceae</taxon>
        <taxon>Salibacter</taxon>
    </lineage>
</organism>